<dbReference type="EMBL" id="AP018694">
    <property type="protein sequence ID" value="BBE20011.1"/>
    <property type="molecule type" value="Genomic_DNA"/>
</dbReference>
<keyword evidence="17" id="KW-1185">Reference proteome</keyword>
<feature type="signal peptide" evidence="13">
    <location>
        <begin position="1"/>
        <end position="20"/>
    </location>
</feature>
<dbReference type="Pfam" id="PF13715">
    <property type="entry name" value="CarbopepD_reg_2"/>
    <property type="match status" value="1"/>
</dbReference>
<dbReference type="InterPro" id="IPR037066">
    <property type="entry name" value="Plug_dom_sf"/>
</dbReference>
<evidence type="ECO:0000313" key="17">
    <source>
        <dbReference type="Proteomes" id="UP001193389"/>
    </source>
</evidence>
<name>A0A5K7SEJ3_9BACT</name>
<comment type="similarity">
    <text evidence="11 12">Belongs to the TonB-dependent receptor family.</text>
</comment>
<keyword evidence="9 11" id="KW-0472">Membrane</keyword>
<feature type="chain" id="PRO_5024359041" evidence="13">
    <location>
        <begin position="21"/>
        <end position="1024"/>
    </location>
</feature>
<gene>
    <name evidence="16" type="ORF">AQPE_4202</name>
</gene>
<dbReference type="InterPro" id="IPR023997">
    <property type="entry name" value="TonB-dep_OMP_SusC/RagA_CS"/>
</dbReference>
<dbReference type="InterPro" id="IPR023996">
    <property type="entry name" value="TonB-dep_OMP_SusC/RagA"/>
</dbReference>
<organism evidence="16 17">
    <name type="scientific">Aquipluma nitroreducens</name>
    <dbReference type="NCBI Taxonomy" id="2010828"/>
    <lineage>
        <taxon>Bacteria</taxon>
        <taxon>Pseudomonadati</taxon>
        <taxon>Bacteroidota</taxon>
        <taxon>Bacteroidia</taxon>
        <taxon>Marinilabiliales</taxon>
        <taxon>Prolixibacteraceae</taxon>
        <taxon>Aquipluma</taxon>
    </lineage>
</organism>
<evidence type="ECO:0000256" key="10">
    <source>
        <dbReference type="ARBA" id="ARBA00023237"/>
    </source>
</evidence>
<evidence type="ECO:0000256" key="5">
    <source>
        <dbReference type="ARBA" id="ARBA00022692"/>
    </source>
</evidence>
<dbReference type="SUPFAM" id="SSF49464">
    <property type="entry name" value="Carboxypeptidase regulatory domain-like"/>
    <property type="match status" value="1"/>
</dbReference>
<dbReference type="Pfam" id="PF00593">
    <property type="entry name" value="TonB_dep_Rec_b-barrel"/>
    <property type="match status" value="1"/>
</dbReference>
<dbReference type="Proteomes" id="UP001193389">
    <property type="component" value="Chromosome"/>
</dbReference>
<keyword evidence="13" id="KW-0732">Signal</keyword>
<keyword evidence="5 11" id="KW-0812">Transmembrane</keyword>
<dbReference type="GO" id="GO:0006826">
    <property type="term" value="P:iron ion transport"/>
    <property type="evidence" value="ECO:0007669"/>
    <property type="project" value="UniProtKB-KW"/>
</dbReference>
<accession>A0A5K7SEJ3</accession>
<evidence type="ECO:0000259" key="14">
    <source>
        <dbReference type="Pfam" id="PF00593"/>
    </source>
</evidence>
<dbReference type="Gene3D" id="2.60.40.1120">
    <property type="entry name" value="Carboxypeptidase-like, regulatory domain"/>
    <property type="match status" value="1"/>
</dbReference>
<feature type="domain" description="TonB-dependent receptor plug" evidence="15">
    <location>
        <begin position="118"/>
        <end position="243"/>
    </location>
</feature>
<dbReference type="Gene3D" id="2.170.130.10">
    <property type="entry name" value="TonB-dependent receptor, plug domain"/>
    <property type="match status" value="1"/>
</dbReference>
<keyword evidence="2 11" id="KW-0813">Transport</keyword>
<keyword evidence="8 12" id="KW-0798">TonB box</keyword>
<evidence type="ECO:0000256" key="2">
    <source>
        <dbReference type="ARBA" id="ARBA00022448"/>
    </source>
</evidence>
<feature type="domain" description="TonB-dependent receptor-like beta-barrel" evidence="14">
    <location>
        <begin position="433"/>
        <end position="786"/>
    </location>
</feature>
<keyword evidence="16" id="KW-0675">Receptor</keyword>
<dbReference type="NCBIfam" id="TIGR04057">
    <property type="entry name" value="SusC_RagA_signa"/>
    <property type="match status" value="1"/>
</dbReference>
<keyword evidence="10 11" id="KW-0998">Cell outer membrane</keyword>
<dbReference type="Gene3D" id="2.40.170.20">
    <property type="entry name" value="TonB-dependent receptor, beta-barrel domain"/>
    <property type="match status" value="1"/>
</dbReference>
<proteinExistence type="inferred from homology"/>
<keyword evidence="3 11" id="KW-1134">Transmembrane beta strand</keyword>
<evidence type="ECO:0000256" key="7">
    <source>
        <dbReference type="ARBA" id="ARBA00023065"/>
    </source>
</evidence>
<dbReference type="PANTHER" id="PTHR32552:SF81">
    <property type="entry name" value="TONB-DEPENDENT OUTER MEMBRANE RECEPTOR"/>
    <property type="match status" value="1"/>
</dbReference>
<evidence type="ECO:0000313" key="16">
    <source>
        <dbReference type="EMBL" id="BBE20011.1"/>
    </source>
</evidence>
<reference evidence="16" key="1">
    <citation type="journal article" date="2020" name="Int. J. Syst. Evol. Microbiol.">
        <title>Aquipluma nitroreducens gen. nov. sp. nov., a novel facultatively anaerobic bacterium isolated from a freshwater lake.</title>
        <authorList>
            <person name="Watanabe M."/>
            <person name="Kojima H."/>
            <person name="Fukui M."/>
        </authorList>
    </citation>
    <scope>NUCLEOTIDE SEQUENCE</scope>
    <source>
        <strain evidence="16">MeG22</strain>
    </source>
</reference>
<dbReference type="InterPro" id="IPR039426">
    <property type="entry name" value="TonB-dep_rcpt-like"/>
</dbReference>
<evidence type="ECO:0000256" key="1">
    <source>
        <dbReference type="ARBA" id="ARBA00004571"/>
    </source>
</evidence>
<keyword evidence="7" id="KW-0406">Ion transport</keyword>
<evidence type="ECO:0000256" key="8">
    <source>
        <dbReference type="ARBA" id="ARBA00023077"/>
    </source>
</evidence>
<protein>
    <submittedName>
        <fullName evidence="16">TonB-dependent outer membrane receptor</fullName>
    </submittedName>
</protein>
<dbReference type="GO" id="GO:0009279">
    <property type="term" value="C:cell outer membrane"/>
    <property type="evidence" value="ECO:0007669"/>
    <property type="project" value="UniProtKB-SubCell"/>
</dbReference>
<evidence type="ECO:0000256" key="13">
    <source>
        <dbReference type="SAM" id="SignalP"/>
    </source>
</evidence>
<dbReference type="KEGG" id="anf:AQPE_4202"/>
<dbReference type="PROSITE" id="PS52016">
    <property type="entry name" value="TONB_DEPENDENT_REC_3"/>
    <property type="match status" value="1"/>
</dbReference>
<dbReference type="InterPro" id="IPR000531">
    <property type="entry name" value="Beta-barrel_TonB"/>
</dbReference>
<evidence type="ECO:0000259" key="15">
    <source>
        <dbReference type="Pfam" id="PF07715"/>
    </source>
</evidence>
<dbReference type="InterPro" id="IPR036942">
    <property type="entry name" value="Beta-barrel_TonB_sf"/>
</dbReference>
<dbReference type="SUPFAM" id="SSF56935">
    <property type="entry name" value="Porins"/>
    <property type="match status" value="1"/>
</dbReference>
<dbReference type="InterPro" id="IPR008969">
    <property type="entry name" value="CarboxyPept-like_regulatory"/>
</dbReference>
<evidence type="ECO:0000256" key="6">
    <source>
        <dbReference type="ARBA" id="ARBA00023004"/>
    </source>
</evidence>
<dbReference type="RefSeq" id="WP_318348209.1">
    <property type="nucleotide sequence ID" value="NZ_AP018694.1"/>
</dbReference>
<keyword evidence="4" id="KW-0410">Iron transport</keyword>
<evidence type="ECO:0000256" key="9">
    <source>
        <dbReference type="ARBA" id="ARBA00023136"/>
    </source>
</evidence>
<dbReference type="NCBIfam" id="TIGR04056">
    <property type="entry name" value="OMP_RagA_SusC"/>
    <property type="match status" value="1"/>
</dbReference>
<dbReference type="Pfam" id="PF07715">
    <property type="entry name" value="Plug"/>
    <property type="match status" value="1"/>
</dbReference>
<comment type="subcellular location">
    <subcellularLocation>
        <location evidence="1 11">Cell outer membrane</location>
        <topology evidence="1 11">Multi-pass membrane protein</topology>
    </subcellularLocation>
</comment>
<evidence type="ECO:0000256" key="4">
    <source>
        <dbReference type="ARBA" id="ARBA00022496"/>
    </source>
</evidence>
<evidence type="ECO:0000256" key="12">
    <source>
        <dbReference type="RuleBase" id="RU003357"/>
    </source>
</evidence>
<dbReference type="AlphaFoldDB" id="A0A5K7SEJ3"/>
<keyword evidence="6" id="KW-0408">Iron</keyword>
<evidence type="ECO:0000256" key="3">
    <source>
        <dbReference type="ARBA" id="ARBA00022452"/>
    </source>
</evidence>
<evidence type="ECO:0000256" key="11">
    <source>
        <dbReference type="PROSITE-ProRule" id="PRU01360"/>
    </source>
</evidence>
<dbReference type="PANTHER" id="PTHR32552">
    <property type="entry name" value="FERRICHROME IRON RECEPTOR-RELATED"/>
    <property type="match status" value="1"/>
</dbReference>
<dbReference type="InterPro" id="IPR012910">
    <property type="entry name" value="Plug_dom"/>
</dbReference>
<sequence length="1024" mass="111240">MKKTVSLIFILCLIVQMALAQKRSVSGVVRDKVTNDLLPGVTIVEKGTTNGTASNSKGEFQLSVNNNATLSVSYIGMSTQEVKIGASSTIEVFLESASEKVDEVVVTAMGIMRQTKALGYSVQDVKGEELVRVKEANLVNSLNGKIAGVNITNSGGAPGSSSQIIIRGGTSLLGDNQPLFVIDGVPIDNSTSSGNSGTDRVTATSTSSGNRAMDLNSADIESISVLKGPAAAALYGLKAAAGAVVITTKKGKQGVPQISVSSKMKLDAVSRLPEQQGLYGQGSGGTFNADTGESWGEKVTSGQPFYNNMKDFFQQAWAYDVNGSISGGTENANYFMSVQRLDQKGIVPTTDYVKNSFRFNGEQKRGWFTIGMNTNYIYSTTTKTLTGDGLYGTGGTGYMLSIINWPRTDNMANWSENGVKRRLLPGVALQDDIDNPNWLVRNNPVTEELHRFIGSGYVKVSPVKWLDVVYRAGVDHYNSFNQSITSPGAAMITPYDKGAVSEKLRQNDLLSSTLTASANQKINSFDLNLLVGHNYEQTTYSNNTQTAVGMLSPDFISINNAAAANKAFDSYKSQKRLTSVFGEFRVDYKNIAFLGVTGRNDWSSTLSPENRSFFYPSFNGSFVFTELLNERFRNVLSFGKLRASWSQVGKDAPVYQTATYLNSPVTTIGGGYNDSWTGGNPDLKPETTTAQEYGVDLRFLKGRLGVDLTYYTTTSDDQIIQPRVSNAIGYIFKYVNWGTVENKGYEITVNAVPIQTQNLKWDLNLNISHNDGKVYNLPTGLELLYVTDVQIGPAKPASVNNGDFLGLTGQKWQRTTDGQLILDPNTGYPLTSTDATKLVGNREPDIILGLNNNIAYKNWNLSFLIDIRKGGAVYNATEWAMIKTGLSKETEKRGENYTFEGVTLNSTTGAYEPKSSTVVLNENYYKNIYSAEASNFITDVNWFRLRTASLGYKLPDYVCKKIGFVKSIDVSIMATNLFIITNYKGMDPEVSAGGAGVVGAGSSGIDYAGVPATRSYSLGFNLKF</sequence>